<feature type="region of interest" description="Disordered" evidence="1">
    <location>
        <begin position="352"/>
        <end position="381"/>
    </location>
</feature>
<feature type="non-terminal residue" evidence="2">
    <location>
        <position position="1"/>
    </location>
</feature>
<dbReference type="EMBL" id="JACGCM010000049">
    <property type="protein sequence ID" value="KAF6176748.1"/>
    <property type="molecule type" value="Genomic_DNA"/>
</dbReference>
<feature type="region of interest" description="Disordered" evidence="1">
    <location>
        <begin position="59"/>
        <end position="107"/>
    </location>
</feature>
<accession>A0A7J7PC28</accession>
<organism evidence="2 3">
    <name type="scientific">Kingdonia uniflora</name>
    <dbReference type="NCBI Taxonomy" id="39325"/>
    <lineage>
        <taxon>Eukaryota</taxon>
        <taxon>Viridiplantae</taxon>
        <taxon>Streptophyta</taxon>
        <taxon>Embryophyta</taxon>
        <taxon>Tracheophyta</taxon>
        <taxon>Spermatophyta</taxon>
        <taxon>Magnoliopsida</taxon>
        <taxon>Ranunculales</taxon>
        <taxon>Circaeasteraceae</taxon>
        <taxon>Kingdonia</taxon>
    </lineage>
</organism>
<name>A0A7J7PC28_9MAGN</name>
<feature type="compositionally biased region" description="Basic and acidic residues" evidence="1">
    <location>
        <begin position="90"/>
        <end position="107"/>
    </location>
</feature>
<proteinExistence type="predicted"/>
<feature type="compositionally biased region" description="Basic and acidic residues" evidence="1">
    <location>
        <begin position="284"/>
        <end position="301"/>
    </location>
</feature>
<dbReference type="AlphaFoldDB" id="A0A7J7PC28"/>
<evidence type="ECO:0000313" key="2">
    <source>
        <dbReference type="EMBL" id="KAF6176748.1"/>
    </source>
</evidence>
<feature type="compositionally biased region" description="Basic and acidic residues" evidence="1">
    <location>
        <begin position="358"/>
        <end position="371"/>
    </location>
</feature>
<sequence length="381" mass="42928">VTPVIGAPAIGSSSFATEIGAVVVRVCSQLEEHDKMLHNHGKMLEQILMSLPLGDTPLLGQYQLSTPEKTAKRKRERDNEKDDRKRKKAEPRTKKGKGEWQKKVEEADVPNKTKKVEGLKKEAFTNDQFDHVPLIQLKSLIPKILNKGLANRVPRKIRVEFPELENIQLNIENLLQQVVPGEGLDVTMAVAKVVKTDIVFFNQEKVVGEAYQSVYLKANADHTTDVSVEEQTLEIEKTEDKASQASAYQTITIFIEEQTIEVAQTEVVISHQEEDVGKASQTKKSKEEVEQNKKVVLKGKDDDDGNSQNKLDPEQLVLMESKVDVTLKKRHTQTEEEINERAVKMACQMNRLHAHLKKNQEKTHLPGKEKPGGPSLVTEDR</sequence>
<feature type="region of interest" description="Disordered" evidence="1">
    <location>
        <begin position="273"/>
        <end position="313"/>
    </location>
</feature>
<dbReference type="Proteomes" id="UP000541444">
    <property type="component" value="Unassembled WGS sequence"/>
</dbReference>
<comment type="caution">
    <text evidence="2">The sequence shown here is derived from an EMBL/GenBank/DDBJ whole genome shotgun (WGS) entry which is preliminary data.</text>
</comment>
<reference evidence="2 3" key="1">
    <citation type="journal article" date="2020" name="IScience">
        <title>Genome Sequencing of the Endangered Kingdonia uniflora (Circaeasteraceae, Ranunculales) Reveals Potential Mechanisms of Evolutionary Specialization.</title>
        <authorList>
            <person name="Sun Y."/>
            <person name="Deng T."/>
            <person name="Zhang A."/>
            <person name="Moore M.J."/>
            <person name="Landis J.B."/>
            <person name="Lin N."/>
            <person name="Zhang H."/>
            <person name="Zhang X."/>
            <person name="Huang J."/>
            <person name="Zhang X."/>
            <person name="Sun H."/>
            <person name="Wang H."/>
        </authorList>
    </citation>
    <scope>NUCLEOTIDE SEQUENCE [LARGE SCALE GENOMIC DNA]</scope>
    <source>
        <strain evidence="2">TB1705</strain>
        <tissue evidence="2">Leaf</tissue>
    </source>
</reference>
<keyword evidence="3" id="KW-1185">Reference proteome</keyword>
<gene>
    <name evidence="2" type="ORF">GIB67_031559</name>
</gene>
<evidence type="ECO:0000313" key="3">
    <source>
        <dbReference type="Proteomes" id="UP000541444"/>
    </source>
</evidence>
<protein>
    <submittedName>
        <fullName evidence="2">Uncharacterized protein</fullName>
    </submittedName>
</protein>
<evidence type="ECO:0000256" key="1">
    <source>
        <dbReference type="SAM" id="MobiDB-lite"/>
    </source>
</evidence>